<gene>
    <name evidence="2" type="ORF">DL546_005411</name>
</gene>
<organism evidence="2 3">
    <name type="scientific">Coniochaeta pulveracea</name>
    <dbReference type="NCBI Taxonomy" id="177199"/>
    <lineage>
        <taxon>Eukaryota</taxon>
        <taxon>Fungi</taxon>
        <taxon>Dikarya</taxon>
        <taxon>Ascomycota</taxon>
        <taxon>Pezizomycotina</taxon>
        <taxon>Sordariomycetes</taxon>
        <taxon>Sordariomycetidae</taxon>
        <taxon>Coniochaetales</taxon>
        <taxon>Coniochaetaceae</taxon>
        <taxon>Coniochaeta</taxon>
    </lineage>
</organism>
<name>A0A420Y0Z1_9PEZI</name>
<evidence type="ECO:0000313" key="3">
    <source>
        <dbReference type="Proteomes" id="UP000275385"/>
    </source>
</evidence>
<feature type="region of interest" description="Disordered" evidence="1">
    <location>
        <begin position="1"/>
        <end position="59"/>
    </location>
</feature>
<dbReference type="AlphaFoldDB" id="A0A420Y0Z1"/>
<feature type="compositionally biased region" description="Basic residues" evidence="1">
    <location>
        <begin position="27"/>
        <end position="36"/>
    </location>
</feature>
<evidence type="ECO:0000256" key="1">
    <source>
        <dbReference type="SAM" id="MobiDB-lite"/>
    </source>
</evidence>
<dbReference type="EMBL" id="QVQW01000072">
    <property type="protein sequence ID" value="RKU41591.1"/>
    <property type="molecule type" value="Genomic_DNA"/>
</dbReference>
<reference evidence="2 3" key="1">
    <citation type="submission" date="2018-08" db="EMBL/GenBank/DDBJ databases">
        <title>Draft genome of the lignicolous fungus Coniochaeta pulveracea.</title>
        <authorList>
            <person name="Borstlap C.J."/>
            <person name="De Witt R.N."/>
            <person name="Botha A."/>
            <person name="Volschenk H."/>
        </authorList>
    </citation>
    <scope>NUCLEOTIDE SEQUENCE [LARGE SCALE GENOMIC DNA]</scope>
    <source>
        <strain evidence="2 3">CAB683</strain>
    </source>
</reference>
<protein>
    <submittedName>
        <fullName evidence="2">Uncharacterized protein</fullName>
    </submittedName>
</protein>
<keyword evidence="3" id="KW-1185">Reference proteome</keyword>
<sequence length="93" mass="10691">PPPPLPDPALPQEELNGEREEPFMCRRPTRRMRRKRTQGEEGKRAGREGRRRSPPREGWVDARWVGAGGCCKGCLSEWWVVREPGLEAVVEEE</sequence>
<evidence type="ECO:0000313" key="2">
    <source>
        <dbReference type="EMBL" id="RKU41591.1"/>
    </source>
</evidence>
<proteinExistence type="predicted"/>
<feature type="compositionally biased region" description="Basic and acidic residues" evidence="1">
    <location>
        <begin position="37"/>
        <end position="48"/>
    </location>
</feature>
<dbReference type="Proteomes" id="UP000275385">
    <property type="component" value="Unassembled WGS sequence"/>
</dbReference>
<accession>A0A420Y0Z1</accession>
<feature type="non-terminal residue" evidence="2">
    <location>
        <position position="1"/>
    </location>
</feature>
<comment type="caution">
    <text evidence="2">The sequence shown here is derived from an EMBL/GenBank/DDBJ whole genome shotgun (WGS) entry which is preliminary data.</text>
</comment>